<organism evidence="1">
    <name type="scientific">marine metagenome</name>
    <dbReference type="NCBI Taxonomy" id="408172"/>
    <lineage>
        <taxon>unclassified sequences</taxon>
        <taxon>metagenomes</taxon>
        <taxon>ecological metagenomes</taxon>
    </lineage>
</organism>
<proteinExistence type="predicted"/>
<accession>A0A381U9P2</accession>
<gene>
    <name evidence="1" type="ORF">METZ01_LOCUS77305</name>
</gene>
<dbReference type="AlphaFoldDB" id="A0A381U9P2"/>
<feature type="non-terminal residue" evidence="1">
    <location>
        <position position="1"/>
    </location>
</feature>
<sequence length="24" mass="2674">IASSISLIPLLRINGDSIQKFKFL</sequence>
<reference evidence="1" key="1">
    <citation type="submission" date="2018-05" db="EMBL/GenBank/DDBJ databases">
        <authorList>
            <person name="Lanie J.A."/>
            <person name="Ng W.-L."/>
            <person name="Kazmierczak K.M."/>
            <person name="Andrzejewski T.M."/>
            <person name="Davidsen T.M."/>
            <person name="Wayne K.J."/>
            <person name="Tettelin H."/>
            <person name="Glass J.I."/>
            <person name="Rusch D."/>
            <person name="Podicherti R."/>
            <person name="Tsui H.-C.T."/>
            <person name="Winkler M.E."/>
        </authorList>
    </citation>
    <scope>NUCLEOTIDE SEQUENCE</scope>
</reference>
<evidence type="ECO:0000313" key="1">
    <source>
        <dbReference type="EMBL" id="SVA24451.1"/>
    </source>
</evidence>
<name>A0A381U9P2_9ZZZZ</name>
<protein>
    <submittedName>
        <fullName evidence="1">Uncharacterized protein</fullName>
    </submittedName>
</protein>
<dbReference type="EMBL" id="UINC01005933">
    <property type="protein sequence ID" value="SVA24451.1"/>
    <property type="molecule type" value="Genomic_DNA"/>
</dbReference>